<dbReference type="Gene3D" id="3.40.640.10">
    <property type="entry name" value="Type I PLP-dependent aspartate aminotransferase-like (Major domain)"/>
    <property type="match status" value="1"/>
</dbReference>
<accession>A0A1V3GBH0</accession>
<dbReference type="NCBIfam" id="NF002325">
    <property type="entry name" value="PRK01278.1"/>
    <property type="match status" value="1"/>
</dbReference>
<comment type="subcellular location">
    <subcellularLocation>
        <location evidence="5">Cytoplasm</location>
    </subcellularLocation>
</comment>
<evidence type="ECO:0000313" key="7">
    <source>
        <dbReference type="Proteomes" id="UP000188597"/>
    </source>
</evidence>
<evidence type="ECO:0000313" key="6">
    <source>
        <dbReference type="EMBL" id="OOE14138.1"/>
    </source>
</evidence>
<gene>
    <name evidence="5" type="primary">argD</name>
    <name evidence="6" type="ORF">UN64_02700</name>
</gene>
<dbReference type="UniPathway" id="UPA00068">
    <property type="reaction ID" value="UER00109"/>
</dbReference>
<reference evidence="6 7" key="1">
    <citation type="submission" date="2016-11" db="EMBL/GenBank/DDBJ databases">
        <authorList>
            <person name="Jaros S."/>
            <person name="Januszkiewicz K."/>
            <person name="Wedrychowicz H."/>
        </authorList>
    </citation>
    <scope>NUCLEOTIDE SEQUENCE [LARGE SCALE GENOMIC DNA]</scope>
    <source>
        <strain evidence="6 7">Con a/3</strain>
    </source>
</reference>
<organism evidence="6 7">
    <name type="scientific">Fictibacillus arsenicus</name>
    <dbReference type="NCBI Taxonomy" id="255247"/>
    <lineage>
        <taxon>Bacteria</taxon>
        <taxon>Bacillati</taxon>
        <taxon>Bacillota</taxon>
        <taxon>Bacilli</taxon>
        <taxon>Bacillales</taxon>
        <taxon>Fictibacillaceae</taxon>
        <taxon>Fictibacillus</taxon>
    </lineage>
</organism>
<comment type="miscellaneous">
    <text evidence="5">May also have succinyldiaminopimelate aminotransferase activity, thus carrying out the corresponding step in lysine biosynthesis.</text>
</comment>
<dbReference type="GO" id="GO:0006526">
    <property type="term" value="P:L-arginine biosynthetic process"/>
    <property type="evidence" value="ECO:0007669"/>
    <property type="project" value="UniProtKB-UniRule"/>
</dbReference>
<dbReference type="InterPro" id="IPR015421">
    <property type="entry name" value="PyrdxlP-dep_Trfase_major"/>
</dbReference>
<evidence type="ECO:0000256" key="2">
    <source>
        <dbReference type="ARBA" id="ARBA00022605"/>
    </source>
</evidence>
<dbReference type="GO" id="GO:0042802">
    <property type="term" value="F:identical protein binding"/>
    <property type="evidence" value="ECO:0007669"/>
    <property type="project" value="TreeGrafter"/>
</dbReference>
<dbReference type="PANTHER" id="PTHR11986:SF79">
    <property type="entry name" value="ACETYLORNITHINE AMINOTRANSFERASE, MITOCHONDRIAL"/>
    <property type="match status" value="1"/>
</dbReference>
<comment type="caution">
    <text evidence="6">The sequence shown here is derived from an EMBL/GenBank/DDBJ whole genome shotgun (WGS) entry which is preliminary data.</text>
</comment>
<dbReference type="EMBL" id="MQMF01000001">
    <property type="protein sequence ID" value="OOE14138.1"/>
    <property type="molecule type" value="Genomic_DNA"/>
</dbReference>
<evidence type="ECO:0000256" key="5">
    <source>
        <dbReference type="HAMAP-Rule" id="MF_01107"/>
    </source>
</evidence>
<dbReference type="PIRSF" id="PIRSF000521">
    <property type="entry name" value="Transaminase_4ab_Lys_Orn"/>
    <property type="match status" value="1"/>
</dbReference>
<dbReference type="GO" id="GO:0030170">
    <property type="term" value="F:pyridoxal phosphate binding"/>
    <property type="evidence" value="ECO:0007669"/>
    <property type="project" value="InterPro"/>
</dbReference>
<dbReference type="PROSITE" id="PS00600">
    <property type="entry name" value="AA_TRANSFER_CLASS_3"/>
    <property type="match status" value="1"/>
</dbReference>
<name>A0A1V3GBH0_9BACL</name>
<keyword evidence="4 5" id="KW-0663">Pyridoxal phosphate</keyword>
<keyword evidence="2 5" id="KW-0028">Amino-acid biosynthesis</keyword>
<comment type="cofactor">
    <cofactor evidence="5">
        <name>pyridoxal 5'-phosphate</name>
        <dbReference type="ChEBI" id="CHEBI:597326"/>
    </cofactor>
    <text evidence="5">Binds 1 pyridoxal phosphate per subunit.</text>
</comment>
<feature type="binding site" evidence="5">
    <location>
        <position position="122"/>
    </location>
    <ligand>
        <name>pyridoxal 5'-phosphate</name>
        <dbReference type="ChEBI" id="CHEBI:597326"/>
    </ligand>
</feature>
<dbReference type="InterPro" id="IPR005814">
    <property type="entry name" value="Aminotrans_3"/>
</dbReference>
<comment type="subunit">
    <text evidence="5">Homodimer.</text>
</comment>
<dbReference type="EC" id="2.6.1.11" evidence="5"/>
<comment type="similarity">
    <text evidence="5">Belongs to the class-III pyridoxal-phosphate-dependent aminotransferase family. ArgD subfamily.</text>
</comment>
<dbReference type="FunFam" id="3.40.640.10:FF:000004">
    <property type="entry name" value="Acetylornithine aminotransferase"/>
    <property type="match status" value="1"/>
</dbReference>
<feature type="binding site" evidence="5">
    <location>
        <begin position="207"/>
        <end position="210"/>
    </location>
    <ligand>
        <name>pyridoxal 5'-phosphate</name>
        <dbReference type="ChEBI" id="CHEBI:597326"/>
    </ligand>
</feature>
<dbReference type="NCBIfam" id="TIGR00707">
    <property type="entry name" value="argD"/>
    <property type="match status" value="1"/>
</dbReference>
<feature type="binding site" evidence="5">
    <location>
        <position position="264"/>
    </location>
    <ligand>
        <name>N(2)-acetyl-L-ornithine</name>
        <dbReference type="ChEBI" id="CHEBI:57805"/>
    </ligand>
</feature>
<evidence type="ECO:0000256" key="1">
    <source>
        <dbReference type="ARBA" id="ARBA00022576"/>
    </source>
</evidence>
<protein>
    <recommendedName>
        <fullName evidence="5">Acetylornithine aminotransferase</fullName>
        <shortName evidence="5">ACOAT</shortName>
        <ecNumber evidence="5">2.6.1.11</ecNumber>
    </recommendedName>
</protein>
<dbReference type="RefSeq" id="WP_077359555.1">
    <property type="nucleotide sequence ID" value="NZ_MQMF01000001.1"/>
</dbReference>
<keyword evidence="5" id="KW-0963">Cytoplasm</keyword>
<feature type="binding site" evidence="5">
    <location>
        <begin position="95"/>
        <end position="96"/>
    </location>
    <ligand>
        <name>pyridoxal 5'-phosphate</name>
        <dbReference type="ChEBI" id="CHEBI:597326"/>
    </ligand>
</feature>
<dbReference type="SUPFAM" id="SSF53383">
    <property type="entry name" value="PLP-dependent transferases"/>
    <property type="match status" value="1"/>
</dbReference>
<dbReference type="Proteomes" id="UP000188597">
    <property type="component" value="Unassembled WGS sequence"/>
</dbReference>
<dbReference type="InterPro" id="IPR015424">
    <property type="entry name" value="PyrdxlP-dep_Trfase"/>
</dbReference>
<feature type="binding site" evidence="5">
    <location>
        <position position="265"/>
    </location>
    <ligand>
        <name>pyridoxal 5'-phosphate</name>
        <dbReference type="ChEBI" id="CHEBI:597326"/>
    </ligand>
</feature>
<dbReference type="PANTHER" id="PTHR11986">
    <property type="entry name" value="AMINOTRANSFERASE CLASS III"/>
    <property type="match status" value="1"/>
</dbReference>
<dbReference type="InterPro" id="IPR049704">
    <property type="entry name" value="Aminotrans_3_PPA_site"/>
</dbReference>
<keyword evidence="5" id="KW-0055">Arginine biosynthesis</keyword>
<dbReference type="Pfam" id="PF00202">
    <property type="entry name" value="Aminotran_3"/>
    <property type="match status" value="1"/>
</dbReference>
<comment type="pathway">
    <text evidence="5">Amino-acid biosynthesis; L-arginine biosynthesis; N(2)-acetyl-L-ornithine from L-glutamate: step 4/4.</text>
</comment>
<dbReference type="HAMAP" id="MF_01107">
    <property type="entry name" value="ArgD_aminotrans_3"/>
    <property type="match status" value="1"/>
</dbReference>
<dbReference type="InterPro" id="IPR004636">
    <property type="entry name" value="AcOrn/SuccOrn_fam"/>
</dbReference>
<dbReference type="Gene3D" id="3.90.1150.10">
    <property type="entry name" value="Aspartate Aminotransferase, domain 1"/>
    <property type="match status" value="1"/>
</dbReference>
<dbReference type="InterPro" id="IPR015422">
    <property type="entry name" value="PyrdxlP-dep_Trfase_small"/>
</dbReference>
<proteinExistence type="inferred from homology"/>
<keyword evidence="1 5" id="KW-0032">Aminotransferase</keyword>
<dbReference type="GO" id="GO:0005737">
    <property type="term" value="C:cytoplasm"/>
    <property type="evidence" value="ECO:0007669"/>
    <property type="project" value="UniProtKB-SubCell"/>
</dbReference>
<evidence type="ECO:0000256" key="3">
    <source>
        <dbReference type="ARBA" id="ARBA00022679"/>
    </source>
</evidence>
<sequence>MSFLFPTYKRKEFQLQKGSGTYVYDENNNRYLDFTSGIAVTSLGHCHPEVVSAIKDQSEKIWHTSNLFKIEQQEVLAETLVKNTLLDLAFFCNSGAEANEAAIKLAKKFTGKNKIITFKDSFHGRTFGAMSATGQQKIKDGYGPLVSEFVHLPWNETEQLKKIADEDTAAIMMEVFQGEGGVRMADLAFYKEIQKICDEYHILLIIDEVQTGIGRTGKRYAFKHFDLNPDIVTLAKGLGNGFPIGAMLGKDKLKTAFGPGSHGTTFGGSPLACAVSQSVLNIIFQDDFLKEVERKGNQFKETLRDSLQSHPLVKEIRGKGLLIGIECERPVGRLIEWLEEQGLLTVPAGEKVIRLLPPLTVSDEELETAAAIINGLFKQFHTVSNAKDE</sequence>
<keyword evidence="3 5" id="KW-0808">Transferase</keyword>
<feature type="modified residue" description="N6-(pyridoxal phosphate)lysine" evidence="5">
    <location>
        <position position="236"/>
    </location>
</feature>
<comment type="catalytic activity">
    <reaction evidence="5">
        <text>N(2)-acetyl-L-ornithine + 2-oxoglutarate = N-acetyl-L-glutamate 5-semialdehyde + L-glutamate</text>
        <dbReference type="Rhea" id="RHEA:18049"/>
        <dbReference type="ChEBI" id="CHEBI:16810"/>
        <dbReference type="ChEBI" id="CHEBI:29123"/>
        <dbReference type="ChEBI" id="CHEBI:29985"/>
        <dbReference type="ChEBI" id="CHEBI:57805"/>
        <dbReference type="EC" id="2.6.1.11"/>
    </reaction>
</comment>
<dbReference type="CDD" id="cd00610">
    <property type="entry name" value="OAT_like"/>
    <property type="match status" value="1"/>
</dbReference>
<dbReference type="InterPro" id="IPR050103">
    <property type="entry name" value="Class-III_PLP-dep_AT"/>
</dbReference>
<feature type="binding site" evidence="5">
    <location>
        <position position="125"/>
    </location>
    <ligand>
        <name>N(2)-acetyl-L-ornithine</name>
        <dbReference type="ChEBI" id="CHEBI:57805"/>
    </ligand>
</feature>
<evidence type="ECO:0000256" key="4">
    <source>
        <dbReference type="ARBA" id="ARBA00022898"/>
    </source>
</evidence>
<dbReference type="AlphaFoldDB" id="A0A1V3GBH0"/>
<dbReference type="GO" id="GO:0003992">
    <property type="term" value="F:N2-acetyl-L-ornithine:2-oxoglutarate 5-aminotransferase activity"/>
    <property type="evidence" value="ECO:0007669"/>
    <property type="project" value="UniProtKB-UniRule"/>
</dbReference>
<dbReference type="NCBIfam" id="NF002797">
    <property type="entry name" value="PRK02936.1"/>
    <property type="match status" value="1"/>
</dbReference>
<dbReference type="OrthoDB" id="9807885at2"/>